<proteinExistence type="predicted"/>
<reference evidence="2 3" key="1">
    <citation type="submission" date="2020-02" db="EMBL/GenBank/DDBJ databases">
        <authorList>
            <person name="Ferguson B K."/>
        </authorList>
    </citation>
    <scope>NUCLEOTIDE SEQUENCE [LARGE SCALE GENOMIC DNA]</scope>
</reference>
<sequence>MLRYMLLPPETSSVLLRYVKNQLLAISQVPMLLRLFMLYQMVNNSPPISNTPSQLSLDTAGDDHSQVTNIT</sequence>
<evidence type="ECO:0000256" key="1">
    <source>
        <dbReference type="SAM" id="MobiDB-lite"/>
    </source>
</evidence>
<protein>
    <submittedName>
        <fullName evidence="2">Uncharacterized protein</fullName>
    </submittedName>
</protein>
<dbReference type="EMBL" id="CADCXU010027019">
    <property type="protein sequence ID" value="CAB0013801.1"/>
    <property type="molecule type" value="Genomic_DNA"/>
</dbReference>
<accession>A0A6H5HCV1</accession>
<name>A0A6H5HCV1_9HEMI</name>
<dbReference type="AlphaFoldDB" id="A0A6H5HCV1"/>
<organism evidence="2 3">
    <name type="scientific">Nesidiocoris tenuis</name>
    <dbReference type="NCBI Taxonomy" id="355587"/>
    <lineage>
        <taxon>Eukaryota</taxon>
        <taxon>Metazoa</taxon>
        <taxon>Ecdysozoa</taxon>
        <taxon>Arthropoda</taxon>
        <taxon>Hexapoda</taxon>
        <taxon>Insecta</taxon>
        <taxon>Pterygota</taxon>
        <taxon>Neoptera</taxon>
        <taxon>Paraneoptera</taxon>
        <taxon>Hemiptera</taxon>
        <taxon>Heteroptera</taxon>
        <taxon>Panheteroptera</taxon>
        <taxon>Cimicomorpha</taxon>
        <taxon>Miridae</taxon>
        <taxon>Dicyphina</taxon>
        <taxon>Nesidiocoris</taxon>
    </lineage>
</organism>
<feature type="region of interest" description="Disordered" evidence="1">
    <location>
        <begin position="49"/>
        <end position="71"/>
    </location>
</feature>
<dbReference type="Proteomes" id="UP000479000">
    <property type="component" value="Unassembled WGS sequence"/>
</dbReference>
<gene>
    <name evidence="2" type="ORF">NTEN_LOCUS18355</name>
</gene>
<evidence type="ECO:0000313" key="3">
    <source>
        <dbReference type="Proteomes" id="UP000479000"/>
    </source>
</evidence>
<evidence type="ECO:0000313" key="2">
    <source>
        <dbReference type="EMBL" id="CAB0013801.1"/>
    </source>
</evidence>
<keyword evidence="3" id="KW-1185">Reference proteome</keyword>